<reference evidence="2" key="1">
    <citation type="journal article" date="2017" name="Cell">
        <title>Insights into land plant evolution garnered from the Marchantia polymorpha genome.</title>
        <authorList>
            <person name="Bowman J.L."/>
            <person name="Kohchi T."/>
            <person name="Yamato K.T."/>
            <person name="Jenkins J."/>
            <person name="Shu S."/>
            <person name="Ishizaki K."/>
            <person name="Yamaoka S."/>
            <person name="Nishihama R."/>
            <person name="Nakamura Y."/>
            <person name="Berger F."/>
            <person name="Adam C."/>
            <person name="Aki S.S."/>
            <person name="Althoff F."/>
            <person name="Araki T."/>
            <person name="Arteaga-Vazquez M.A."/>
            <person name="Balasubrmanian S."/>
            <person name="Barry K."/>
            <person name="Bauer D."/>
            <person name="Boehm C.R."/>
            <person name="Briginshaw L."/>
            <person name="Caballero-Perez J."/>
            <person name="Catarino B."/>
            <person name="Chen F."/>
            <person name="Chiyoda S."/>
            <person name="Chovatia M."/>
            <person name="Davies K.M."/>
            <person name="Delmans M."/>
            <person name="Demura T."/>
            <person name="Dierschke T."/>
            <person name="Dolan L."/>
            <person name="Dorantes-Acosta A.E."/>
            <person name="Eklund D.M."/>
            <person name="Florent S.N."/>
            <person name="Flores-Sandoval E."/>
            <person name="Fujiyama A."/>
            <person name="Fukuzawa H."/>
            <person name="Galik B."/>
            <person name="Grimanelli D."/>
            <person name="Grimwood J."/>
            <person name="Grossniklaus U."/>
            <person name="Hamada T."/>
            <person name="Haseloff J."/>
            <person name="Hetherington A.J."/>
            <person name="Higo A."/>
            <person name="Hirakawa Y."/>
            <person name="Hundley H.N."/>
            <person name="Ikeda Y."/>
            <person name="Inoue K."/>
            <person name="Inoue S.I."/>
            <person name="Ishida S."/>
            <person name="Jia Q."/>
            <person name="Kakita M."/>
            <person name="Kanazawa T."/>
            <person name="Kawai Y."/>
            <person name="Kawashima T."/>
            <person name="Kennedy M."/>
            <person name="Kinose K."/>
            <person name="Kinoshita T."/>
            <person name="Kohara Y."/>
            <person name="Koide E."/>
            <person name="Komatsu K."/>
            <person name="Kopischke S."/>
            <person name="Kubo M."/>
            <person name="Kyozuka J."/>
            <person name="Lagercrantz U."/>
            <person name="Lin S.S."/>
            <person name="Lindquist E."/>
            <person name="Lipzen A.M."/>
            <person name="Lu C.W."/>
            <person name="De Luna E."/>
            <person name="Martienssen R.A."/>
            <person name="Minamino N."/>
            <person name="Mizutani M."/>
            <person name="Mizutani M."/>
            <person name="Mochizuki N."/>
            <person name="Monte I."/>
            <person name="Mosher R."/>
            <person name="Nagasaki H."/>
            <person name="Nakagami H."/>
            <person name="Naramoto S."/>
            <person name="Nishitani K."/>
            <person name="Ohtani M."/>
            <person name="Okamoto T."/>
            <person name="Okumura M."/>
            <person name="Phillips J."/>
            <person name="Pollak B."/>
            <person name="Reinders A."/>
            <person name="Rovekamp M."/>
            <person name="Sano R."/>
            <person name="Sawa S."/>
            <person name="Schmid M.W."/>
            <person name="Shirakawa M."/>
            <person name="Solano R."/>
            <person name="Spunde A."/>
            <person name="Suetsugu N."/>
            <person name="Sugano S."/>
            <person name="Sugiyama A."/>
            <person name="Sun R."/>
            <person name="Suzuki Y."/>
            <person name="Takenaka M."/>
            <person name="Takezawa D."/>
            <person name="Tomogane H."/>
            <person name="Tsuzuki M."/>
            <person name="Ueda T."/>
            <person name="Umeda M."/>
            <person name="Ward J.M."/>
            <person name="Watanabe Y."/>
            <person name="Yazaki K."/>
            <person name="Yokoyama R."/>
            <person name="Yoshitake Y."/>
            <person name="Yotsui I."/>
            <person name="Zachgo S."/>
            <person name="Schmutz J."/>
        </authorList>
    </citation>
    <scope>NUCLEOTIDE SEQUENCE [LARGE SCALE GENOMIC DNA]</scope>
    <source>
        <strain evidence="2">Tak-1</strain>
    </source>
</reference>
<evidence type="ECO:0000313" key="1">
    <source>
        <dbReference type="EMBL" id="PTQ42905.1"/>
    </source>
</evidence>
<dbReference type="Proteomes" id="UP000244005">
    <property type="component" value="Unassembled WGS sequence"/>
</dbReference>
<evidence type="ECO:0000313" key="2">
    <source>
        <dbReference type="Proteomes" id="UP000244005"/>
    </source>
</evidence>
<sequence>MIASCEGLDEHDYQRCHVYNTVFYELYYNHFWMAICTCTVPLCCSSTRLPIFSAFINSLLDRLLHS</sequence>
<dbReference type="EMBL" id="KZ772699">
    <property type="protein sequence ID" value="PTQ42905.1"/>
    <property type="molecule type" value="Genomic_DNA"/>
</dbReference>
<dbReference type="AlphaFoldDB" id="A0A2R6X9X1"/>
<protein>
    <submittedName>
        <fullName evidence="1">Uncharacterized protein</fullName>
    </submittedName>
</protein>
<keyword evidence="2" id="KW-1185">Reference proteome</keyword>
<name>A0A2R6X9X1_MARPO</name>
<accession>A0A2R6X9X1</accession>
<proteinExistence type="predicted"/>
<gene>
    <name evidence="1" type="ORF">MARPO_0027s0037</name>
</gene>
<organism evidence="1 2">
    <name type="scientific">Marchantia polymorpha</name>
    <name type="common">Common liverwort</name>
    <name type="synonym">Marchantia aquatica</name>
    <dbReference type="NCBI Taxonomy" id="3197"/>
    <lineage>
        <taxon>Eukaryota</taxon>
        <taxon>Viridiplantae</taxon>
        <taxon>Streptophyta</taxon>
        <taxon>Embryophyta</taxon>
        <taxon>Marchantiophyta</taxon>
        <taxon>Marchantiopsida</taxon>
        <taxon>Marchantiidae</taxon>
        <taxon>Marchantiales</taxon>
        <taxon>Marchantiaceae</taxon>
        <taxon>Marchantia</taxon>
    </lineage>
</organism>